<feature type="binding site" evidence="8">
    <location>
        <position position="256"/>
    </location>
    <ligand>
        <name>shikimate</name>
        <dbReference type="ChEBI" id="CHEBI:36208"/>
    </ligand>
</feature>
<gene>
    <name evidence="8" type="primary">aroE</name>
    <name evidence="11" type="ORF">FE263_08930</name>
</gene>
<dbReference type="GO" id="GO:0050661">
    <property type="term" value="F:NADP binding"/>
    <property type="evidence" value="ECO:0007669"/>
    <property type="project" value="InterPro"/>
</dbReference>
<comment type="similarity">
    <text evidence="8">Belongs to the shikimate dehydrogenase family.</text>
</comment>
<dbReference type="Proteomes" id="UP000305654">
    <property type="component" value="Unassembled WGS sequence"/>
</dbReference>
<feature type="binding site" evidence="8">
    <location>
        <position position="228"/>
    </location>
    <ligand>
        <name>shikimate</name>
        <dbReference type="ChEBI" id="CHEBI:36208"/>
    </ligand>
</feature>
<dbReference type="OrthoDB" id="9792692at2"/>
<evidence type="ECO:0000259" key="9">
    <source>
        <dbReference type="Pfam" id="PF01488"/>
    </source>
</evidence>
<keyword evidence="6 8" id="KW-0057">Aromatic amino acid biosynthesis</keyword>
<dbReference type="InterPro" id="IPR022893">
    <property type="entry name" value="Shikimate_DH_fam"/>
</dbReference>
<sequence length="288" mass="28753">MITGAARLAGVVGFPVAQSRSPLLHNFWLARHGLDGAYLPLAVPPDRLETAIRGLQAAGFAGLNVTVPHKQAVAALCDGLDAAATLTGSVNTLVFGADGRCLGSSTDGAGFLASLQAAGIDLAMAAATGPALLLGAGGAALAIAAALLGRGMPVLVANRTRARSDALAARLPAPAGRVAVIDWESWPDRLGEAGLLVNTTSLGMAGQPALPADLSRASDRLVVADIVYVPAETALLAAARARGLAAVGGLGMLLHQAVPGFSAWFGTTPVVDDEVTALLAESVGRPAG</sequence>
<dbReference type="GO" id="GO:0004764">
    <property type="term" value="F:shikimate 3-dehydrogenase (NADP+) activity"/>
    <property type="evidence" value="ECO:0007669"/>
    <property type="project" value="UniProtKB-UniRule"/>
</dbReference>
<dbReference type="SUPFAM" id="SSF51735">
    <property type="entry name" value="NAD(P)-binding Rossmann-fold domains"/>
    <property type="match status" value="1"/>
</dbReference>
<dbReference type="SUPFAM" id="SSF53223">
    <property type="entry name" value="Aminoacid dehydrogenase-like, N-terminal domain"/>
    <property type="match status" value="1"/>
</dbReference>
<dbReference type="GO" id="GO:0019632">
    <property type="term" value="P:shikimate metabolic process"/>
    <property type="evidence" value="ECO:0007669"/>
    <property type="project" value="InterPro"/>
</dbReference>
<keyword evidence="3 8" id="KW-0028">Amino-acid biosynthesis</keyword>
<evidence type="ECO:0000256" key="4">
    <source>
        <dbReference type="ARBA" id="ARBA00022857"/>
    </source>
</evidence>
<feature type="binding site" evidence="8">
    <location>
        <position position="66"/>
    </location>
    <ligand>
        <name>shikimate</name>
        <dbReference type="ChEBI" id="CHEBI:36208"/>
    </ligand>
</feature>
<feature type="binding site" evidence="8">
    <location>
        <position position="91"/>
    </location>
    <ligand>
        <name>shikimate</name>
        <dbReference type="ChEBI" id="CHEBI:36208"/>
    </ligand>
</feature>
<dbReference type="PANTHER" id="PTHR21089">
    <property type="entry name" value="SHIKIMATE DEHYDROGENASE"/>
    <property type="match status" value="1"/>
</dbReference>
<dbReference type="NCBIfam" id="NF001312">
    <property type="entry name" value="PRK00258.1-4"/>
    <property type="match status" value="1"/>
</dbReference>
<dbReference type="HAMAP" id="MF_00222">
    <property type="entry name" value="Shikimate_DH_AroE"/>
    <property type="match status" value="1"/>
</dbReference>
<dbReference type="EC" id="1.1.1.25" evidence="2 8"/>
<evidence type="ECO:0000313" key="11">
    <source>
        <dbReference type="EMBL" id="TLU73493.1"/>
    </source>
</evidence>
<dbReference type="EMBL" id="VCDI01000002">
    <property type="protein sequence ID" value="TLU73493.1"/>
    <property type="molecule type" value="Genomic_DNA"/>
</dbReference>
<feature type="binding site" evidence="8">
    <location>
        <position position="226"/>
    </location>
    <ligand>
        <name>NADP(+)</name>
        <dbReference type="ChEBI" id="CHEBI:58349"/>
    </ligand>
</feature>
<comment type="catalytic activity">
    <reaction evidence="7 8">
        <text>shikimate + NADP(+) = 3-dehydroshikimate + NADPH + H(+)</text>
        <dbReference type="Rhea" id="RHEA:17737"/>
        <dbReference type="ChEBI" id="CHEBI:15378"/>
        <dbReference type="ChEBI" id="CHEBI:16630"/>
        <dbReference type="ChEBI" id="CHEBI:36208"/>
        <dbReference type="ChEBI" id="CHEBI:57783"/>
        <dbReference type="ChEBI" id="CHEBI:58349"/>
        <dbReference type="EC" id="1.1.1.25"/>
    </reaction>
</comment>
<dbReference type="InterPro" id="IPR006151">
    <property type="entry name" value="Shikm_DH/Glu-tRNA_Rdtase"/>
</dbReference>
<name>A0A5R9J9K2_9PROT</name>
<organism evidence="11 12">
    <name type="scientific">Lichenicoccus roseus</name>
    <dbReference type="NCBI Taxonomy" id="2683649"/>
    <lineage>
        <taxon>Bacteria</taxon>
        <taxon>Pseudomonadati</taxon>
        <taxon>Pseudomonadota</taxon>
        <taxon>Alphaproteobacteria</taxon>
        <taxon>Acetobacterales</taxon>
        <taxon>Acetobacteraceae</taxon>
        <taxon>Lichenicoccus</taxon>
    </lineage>
</organism>
<dbReference type="Pfam" id="PF01488">
    <property type="entry name" value="Shikimate_DH"/>
    <property type="match status" value="1"/>
</dbReference>
<evidence type="ECO:0000256" key="3">
    <source>
        <dbReference type="ARBA" id="ARBA00022605"/>
    </source>
</evidence>
<evidence type="ECO:0000256" key="7">
    <source>
        <dbReference type="ARBA" id="ARBA00049442"/>
    </source>
</evidence>
<dbReference type="NCBIfam" id="TIGR00507">
    <property type="entry name" value="aroE"/>
    <property type="match status" value="1"/>
</dbReference>
<feature type="domain" description="Shikimate dehydrogenase substrate binding N-terminal" evidence="10">
    <location>
        <begin position="11"/>
        <end position="93"/>
    </location>
</feature>
<evidence type="ECO:0000256" key="6">
    <source>
        <dbReference type="ARBA" id="ARBA00023141"/>
    </source>
</evidence>
<dbReference type="Gene3D" id="3.40.50.10860">
    <property type="entry name" value="Leucine Dehydrogenase, chain A, domain 1"/>
    <property type="match status" value="1"/>
</dbReference>
<dbReference type="Pfam" id="PF08501">
    <property type="entry name" value="Shikimate_dh_N"/>
    <property type="match status" value="1"/>
</dbReference>
<comment type="function">
    <text evidence="8">Involved in the biosynthesis of the chorismate, which leads to the biosynthesis of aromatic amino acids. Catalyzes the reversible NADPH linked reduction of 3-dehydroshikimate (DHSA) to yield shikimate (SA).</text>
</comment>
<dbReference type="Gene3D" id="3.40.50.720">
    <property type="entry name" value="NAD(P)-binding Rossmann-like Domain"/>
    <property type="match status" value="1"/>
</dbReference>
<feature type="binding site" evidence="8">
    <location>
        <position position="107"/>
    </location>
    <ligand>
        <name>shikimate</name>
        <dbReference type="ChEBI" id="CHEBI:36208"/>
    </ligand>
</feature>
<dbReference type="InterPro" id="IPR046346">
    <property type="entry name" value="Aminoacid_DH-like_N_sf"/>
</dbReference>
<dbReference type="GO" id="GO:0008652">
    <property type="term" value="P:amino acid biosynthetic process"/>
    <property type="evidence" value="ECO:0007669"/>
    <property type="project" value="UniProtKB-KW"/>
</dbReference>
<dbReference type="GO" id="GO:0009073">
    <property type="term" value="P:aromatic amino acid family biosynthetic process"/>
    <property type="evidence" value="ECO:0007669"/>
    <property type="project" value="UniProtKB-KW"/>
</dbReference>
<dbReference type="GO" id="GO:0009423">
    <property type="term" value="P:chorismate biosynthetic process"/>
    <property type="evidence" value="ECO:0007669"/>
    <property type="project" value="UniProtKB-UniRule"/>
</dbReference>
<keyword evidence="12" id="KW-1185">Reference proteome</keyword>
<evidence type="ECO:0000259" key="10">
    <source>
        <dbReference type="Pfam" id="PF08501"/>
    </source>
</evidence>
<accession>A0A5R9J9K2</accession>
<evidence type="ECO:0000256" key="8">
    <source>
        <dbReference type="HAMAP-Rule" id="MF_00222"/>
    </source>
</evidence>
<dbReference type="RefSeq" id="WP_138325573.1">
    <property type="nucleotide sequence ID" value="NZ_VCDI01000002.1"/>
</dbReference>
<comment type="caution">
    <text evidence="8">Lacks conserved residue(s) required for the propagation of feature annotation.</text>
</comment>
<dbReference type="UniPathway" id="UPA00053">
    <property type="reaction ID" value="UER00087"/>
</dbReference>
<dbReference type="InterPro" id="IPR011342">
    <property type="entry name" value="Shikimate_DH"/>
</dbReference>
<feature type="active site" description="Proton acceptor" evidence="8">
    <location>
        <position position="70"/>
    </location>
</feature>
<proteinExistence type="inferred from homology"/>
<feature type="binding site" evidence="8">
    <location>
        <begin position="158"/>
        <end position="163"/>
    </location>
    <ligand>
        <name>NADP(+)</name>
        <dbReference type="ChEBI" id="CHEBI:58349"/>
    </ligand>
</feature>
<feature type="binding site" evidence="8">
    <location>
        <begin position="19"/>
        <end position="21"/>
    </location>
    <ligand>
        <name>shikimate</name>
        <dbReference type="ChEBI" id="CHEBI:36208"/>
    </ligand>
</feature>
<dbReference type="AlphaFoldDB" id="A0A5R9J9K2"/>
<dbReference type="PANTHER" id="PTHR21089:SF1">
    <property type="entry name" value="BIFUNCTIONAL 3-DEHYDROQUINATE DEHYDRATASE_SHIKIMATE DEHYDROGENASE, CHLOROPLASTIC"/>
    <property type="match status" value="1"/>
</dbReference>
<reference evidence="11 12" key="1">
    <citation type="submission" date="2019-05" db="EMBL/GenBank/DDBJ databases">
        <authorList>
            <person name="Pankratov T."/>
            <person name="Grouzdev D."/>
        </authorList>
    </citation>
    <scope>NUCLEOTIDE SEQUENCE [LARGE SCALE GENOMIC DNA]</scope>
    <source>
        <strain evidence="11 12">KEBCLARHB70R</strain>
    </source>
</reference>
<dbReference type="GO" id="GO:0005829">
    <property type="term" value="C:cytosol"/>
    <property type="evidence" value="ECO:0007669"/>
    <property type="project" value="TreeGrafter"/>
</dbReference>
<dbReference type="InterPro" id="IPR036291">
    <property type="entry name" value="NAD(P)-bd_dom_sf"/>
</dbReference>
<comment type="subunit">
    <text evidence="8">Homodimer.</text>
</comment>
<feature type="binding site" evidence="8">
    <location>
        <begin position="135"/>
        <end position="139"/>
    </location>
    <ligand>
        <name>NADP(+)</name>
        <dbReference type="ChEBI" id="CHEBI:58349"/>
    </ligand>
</feature>
<keyword evidence="5 8" id="KW-0560">Oxidoreductase</keyword>
<keyword evidence="4 8" id="KW-0521">NADP</keyword>
<evidence type="ECO:0000313" key="12">
    <source>
        <dbReference type="Proteomes" id="UP000305654"/>
    </source>
</evidence>
<evidence type="ECO:0000256" key="5">
    <source>
        <dbReference type="ARBA" id="ARBA00023002"/>
    </source>
</evidence>
<comment type="caution">
    <text evidence="11">The sequence shown here is derived from an EMBL/GenBank/DDBJ whole genome shotgun (WGS) entry which is preliminary data.</text>
</comment>
<protein>
    <recommendedName>
        <fullName evidence="2 8">Shikimate dehydrogenase (NADP(+))</fullName>
        <shortName evidence="8">SDH</shortName>
        <ecNumber evidence="2 8">1.1.1.25</ecNumber>
    </recommendedName>
</protein>
<evidence type="ECO:0000256" key="2">
    <source>
        <dbReference type="ARBA" id="ARBA00012962"/>
    </source>
</evidence>
<evidence type="ECO:0000256" key="1">
    <source>
        <dbReference type="ARBA" id="ARBA00004871"/>
    </source>
</evidence>
<feature type="binding site" evidence="8">
    <location>
        <position position="249"/>
    </location>
    <ligand>
        <name>NADP(+)</name>
        <dbReference type="ChEBI" id="CHEBI:58349"/>
    </ligand>
</feature>
<dbReference type="InterPro" id="IPR013708">
    <property type="entry name" value="Shikimate_DH-bd_N"/>
</dbReference>
<feature type="domain" description="Quinate/shikimate 5-dehydrogenase/glutamyl-tRNA reductase" evidence="9">
    <location>
        <begin position="131"/>
        <end position="200"/>
    </location>
</feature>
<comment type="pathway">
    <text evidence="1 8">Metabolic intermediate biosynthesis; chorismate biosynthesis; chorismate from D-erythrose 4-phosphate and phosphoenolpyruvate: step 4/7.</text>
</comment>